<dbReference type="GO" id="GO:0000287">
    <property type="term" value="F:magnesium ion binding"/>
    <property type="evidence" value="ECO:0007669"/>
    <property type="project" value="UniProtKB-UniRule"/>
</dbReference>
<dbReference type="EC" id="4.1.99.12" evidence="7 14"/>
<dbReference type="HAMAP" id="MF_00180">
    <property type="entry name" value="RibB"/>
    <property type="match status" value="1"/>
</dbReference>
<evidence type="ECO:0000313" key="17">
    <source>
        <dbReference type="Proteomes" id="UP000196573"/>
    </source>
</evidence>
<evidence type="ECO:0000256" key="8">
    <source>
        <dbReference type="ARBA" id="ARBA00018836"/>
    </source>
</evidence>
<dbReference type="UniPathway" id="UPA00275">
    <property type="reaction ID" value="UER00399"/>
</dbReference>
<comment type="similarity">
    <text evidence="14 15">Belongs to the DHBP synthase family.</text>
</comment>
<feature type="binding site" evidence="14">
    <location>
        <begin position="61"/>
        <end position="62"/>
    </location>
    <ligand>
        <name>D-ribulose 5-phosphate</name>
        <dbReference type="ChEBI" id="CHEBI:58121"/>
    </ligand>
</feature>
<feature type="site" description="Essential for catalytic activity" evidence="14">
    <location>
        <position position="160"/>
    </location>
</feature>
<evidence type="ECO:0000256" key="14">
    <source>
        <dbReference type="HAMAP-Rule" id="MF_00180"/>
    </source>
</evidence>
<protein>
    <recommendedName>
        <fullName evidence="8 14">3,4-dihydroxy-2-butanone 4-phosphate synthase</fullName>
        <shortName evidence="14 15">DHBP synthase</shortName>
        <ecNumber evidence="7 14">4.1.99.12</ecNumber>
    </recommendedName>
</protein>
<feature type="binding site" evidence="14">
    <location>
        <position position="62"/>
    </location>
    <ligand>
        <name>Mg(2+)</name>
        <dbReference type="ChEBI" id="CHEBI:18420"/>
        <label>1</label>
    </ligand>
</feature>
<feature type="binding site" evidence="14">
    <location>
        <position position="62"/>
    </location>
    <ligand>
        <name>Mg(2+)</name>
        <dbReference type="ChEBI" id="CHEBI:18420"/>
        <label>2</label>
    </ligand>
</feature>
<organism evidence="16 17">
    <name type="scientific">Parendozoicomonas haliclonae</name>
    <dbReference type="NCBI Taxonomy" id="1960125"/>
    <lineage>
        <taxon>Bacteria</taxon>
        <taxon>Pseudomonadati</taxon>
        <taxon>Pseudomonadota</taxon>
        <taxon>Gammaproteobacteria</taxon>
        <taxon>Oceanospirillales</taxon>
        <taxon>Endozoicomonadaceae</taxon>
        <taxon>Parendozoicomonas</taxon>
    </lineage>
</organism>
<accession>A0A1X7ANR5</accession>
<dbReference type="GO" id="GO:0003935">
    <property type="term" value="F:GTP cyclohydrolase II activity"/>
    <property type="evidence" value="ECO:0007669"/>
    <property type="project" value="TreeGrafter"/>
</dbReference>
<evidence type="ECO:0000256" key="9">
    <source>
        <dbReference type="ARBA" id="ARBA00022619"/>
    </source>
</evidence>
<reference evidence="16 17" key="1">
    <citation type="submission" date="2017-03" db="EMBL/GenBank/DDBJ databases">
        <authorList>
            <person name="Afonso C.L."/>
            <person name="Miller P.J."/>
            <person name="Scott M.A."/>
            <person name="Spackman E."/>
            <person name="Goraichik I."/>
            <person name="Dimitrov K.M."/>
            <person name="Suarez D.L."/>
            <person name="Swayne D.E."/>
        </authorList>
    </citation>
    <scope>NUCLEOTIDE SEQUENCE [LARGE SCALE GENOMIC DNA]</scope>
    <source>
        <strain evidence="16">SB41UT1</strain>
    </source>
</reference>
<proteinExistence type="inferred from homology"/>
<evidence type="ECO:0000256" key="6">
    <source>
        <dbReference type="ARBA" id="ARBA00008976"/>
    </source>
</evidence>
<keyword evidence="11 14" id="KW-0460">Magnesium</keyword>
<dbReference type="OrthoDB" id="9793111at2"/>
<comment type="similarity">
    <text evidence="5">In the N-terminal section; belongs to the DHBP synthase family.</text>
</comment>
<dbReference type="FunFam" id="3.90.870.10:FF:000001">
    <property type="entry name" value="Riboflavin biosynthesis protein RibBA"/>
    <property type="match status" value="1"/>
</dbReference>
<feature type="binding site" evidence="14">
    <location>
        <position position="177"/>
    </location>
    <ligand>
        <name>Mg(2+)</name>
        <dbReference type="ChEBI" id="CHEBI:18420"/>
        <label>2</label>
    </ligand>
</feature>
<dbReference type="GO" id="GO:0030145">
    <property type="term" value="F:manganese ion binding"/>
    <property type="evidence" value="ECO:0007669"/>
    <property type="project" value="UniProtKB-UniRule"/>
</dbReference>
<evidence type="ECO:0000256" key="15">
    <source>
        <dbReference type="RuleBase" id="RU003843"/>
    </source>
</evidence>
<feature type="binding site" evidence="14">
    <location>
        <position position="66"/>
    </location>
    <ligand>
        <name>D-ribulose 5-phosphate</name>
        <dbReference type="ChEBI" id="CHEBI:58121"/>
    </ligand>
</feature>
<dbReference type="EMBL" id="FWPT01000009">
    <property type="protein sequence ID" value="SMA49944.1"/>
    <property type="molecule type" value="Genomic_DNA"/>
</dbReference>
<dbReference type="Proteomes" id="UP000196573">
    <property type="component" value="Unassembled WGS sequence"/>
</dbReference>
<keyword evidence="17" id="KW-1185">Reference proteome</keyword>
<comment type="subunit">
    <text evidence="14 15">Homodimer.</text>
</comment>
<dbReference type="Gene3D" id="3.90.870.10">
    <property type="entry name" value="DHBP synthase"/>
    <property type="match status" value="1"/>
</dbReference>
<keyword evidence="9 14" id="KW-0686">Riboflavin biosynthesis</keyword>
<keyword evidence="13 14" id="KW-0456">Lyase</keyword>
<evidence type="ECO:0000256" key="5">
    <source>
        <dbReference type="ARBA" id="ARBA00005520"/>
    </source>
</evidence>
<dbReference type="GO" id="GO:0008686">
    <property type="term" value="F:3,4-dihydroxy-2-butanone-4-phosphate synthase activity"/>
    <property type="evidence" value="ECO:0007669"/>
    <property type="project" value="UniProtKB-UniRule"/>
</dbReference>
<dbReference type="InterPro" id="IPR000422">
    <property type="entry name" value="DHBP_synthase_RibB"/>
</dbReference>
<sequence length="244" mass="26239">MTHTLLEAFSREDQALQVEAPAADAATADSSFGHDVLASVDEIVEIARQGGMFILVDDENRENEGDLVIAADAVTPEVINFMARYGRGLICLPLVPERADQLGLTLQPCRGRSRNGTAFTVSIEARDGVTTGISAKDRATTVQAAANPDCTLHDLVTPGHIFPLIAKAGGVLERPGHTEASVDFMKLAGREPVAVICEIMNDDGTMARLPELMAFARRHQLKIGTIDELIGNTLMKKQGEQNHV</sequence>
<dbReference type="GO" id="GO:0009231">
    <property type="term" value="P:riboflavin biosynthetic process"/>
    <property type="evidence" value="ECO:0007669"/>
    <property type="project" value="UniProtKB-UniRule"/>
</dbReference>
<evidence type="ECO:0000256" key="3">
    <source>
        <dbReference type="ARBA" id="ARBA00002284"/>
    </source>
</evidence>
<comment type="cofactor">
    <cofactor evidence="2">
        <name>Mn(2+)</name>
        <dbReference type="ChEBI" id="CHEBI:29035"/>
    </cofactor>
</comment>
<comment type="catalytic activity">
    <reaction evidence="1 14 15">
        <text>D-ribulose 5-phosphate = (2S)-2-hydroxy-3-oxobutyl phosphate + formate + H(+)</text>
        <dbReference type="Rhea" id="RHEA:18457"/>
        <dbReference type="ChEBI" id="CHEBI:15378"/>
        <dbReference type="ChEBI" id="CHEBI:15740"/>
        <dbReference type="ChEBI" id="CHEBI:58121"/>
        <dbReference type="ChEBI" id="CHEBI:58830"/>
        <dbReference type="EC" id="4.1.99.12"/>
    </reaction>
</comment>
<feature type="binding site" evidence="14">
    <location>
        <begin position="174"/>
        <end position="178"/>
    </location>
    <ligand>
        <name>D-ribulose 5-phosphate</name>
        <dbReference type="ChEBI" id="CHEBI:58121"/>
    </ligand>
</feature>
<feature type="site" description="Essential for catalytic activity" evidence="14">
    <location>
        <position position="198"/>
    </location>
</feature>
<dbReference type="NCBIfam" id="TIGR00506">
    <property type="entry name" value="ribB"/>
    <property type="match status" value="1"/>
</dbReference>
<dbReference type="Pfam" id="PF00926">
    <property type="entry name" value="DHBP_synthase"/>
    <property type="match status" value="1"/>
</dbReference>
<dbReference type="PANTHER" id="PTHR21327:SF18">
    <property type="entry name" value="3,4-DIHYDROXY-2-BUTANONE 4-PHOSPHATE SYNTHASE"/>
    <property type="match status" value="1"/>
</dbReference>
<comment type="pathway">
    <text evidence="4 14 15">Cofactor biosynthesis; riboflavin biosynthesis; 2-hydroxy-3-oxobutyl phosphate from D-ribulose 5-phosphate: step 1/1.</text>
</comment>
<evidence type="ECO:0000256" key="10">
    <source>
        <dbReference type="ARBA" id="ARBA00022723"/>
    </source>
</evidence>
<gene>
    <name evidence="14 16" type="primary">ribB</name>
    <name evidence="16" type="ORF">EHSB41UT_03735</name>
</gene>
<comment type="similarity">
    <text evidence="6">In the C-terminal section; belongs to the GTP cyclohydrolase II family.</text>
</comment>
<dbReference type="SUPFAM" id="SSF55821">
    <property type="entry name" value="YrdC/RibB"/>
    <property type="match status" value="1"/>
</dbReference>
<keyword evidence="12 14" id="KW-0464">Manganese</keyword>
<evidence type="ECO:0000256" key="2">
    <source>
        <dbReference type="ARBA" id="ARBA00001936"/>
    </source>
</evidence>
<evidence type="ECO:0000256" key="11">
    <source>
        <dbReference type="ARBA" id="ARBA00022842"/>
    </source>
</evidence>
<dbReference type="AlphaFoldDB" id="A0A1X7ANR5"/>
<comment type="function">
    <text evidence="3 14 15">Catalyzes the conversion of D-ribulose 5-phosphate to formate and 3,4-dihydroxy-2-butanone 4-phosphate.</text>
</comment>
<evidence type="ECO:0000256" key="13">
    <source>
        <dbReference type="ARBA" id="ARBA00023239"/>
    </source>
</evidence>
<dbReference type="InterPro" id="IPR017945">
    <property type="entry name" value="DHBP_synth_RibB-like_a/b_dom"/>
</dbReference>
<evidence type="ECO:0000256" key="7">
    <source>
        <dbReference type="ARBA" id="ARBA00012153"/>
    </source>
</evidence>
<evidence type="ECO:0000256" key="12">
    <source>
        <dbReference type="ARBA" id="ARBA00023211"/>
    </source>
</evidence>
<keyword evidence="10 14" id="KW-0479">Metal-binding</keyword>
<evidence type="ECO:0000256" key="4">
    <source>
        <dbReference type="ARBA" id="ARBA00004904"/>
    </source>
</evidence>
<dbReference type="PANTHER" id="PTHR21327">
    <property type="entry name" value="GTP CYCLOHYDROLASE II-RELATED"/>
    <property type="match status" value="1"/>
</dbReference>
<evidence type="ECO:0000313" key="16">
    <source>
        <dbReference type="EMBL" id="SMA49944.1"/>
    </source>
</evidence>
<dbReference type="GO" id="GO:0005829">
    <property type="term" value="C:cytosol"/>
    <property type="evidence" value="ECO:0007669"/>
    <property type="project" value="TreeGrafter"/>
</dbReference>
<name>A0A1X7ANR5_9GAMM</name>
<comment type="cofactor">
    <cofactor evidence="14 15">
        <name>Mg(2+)</name>
        <dbReference type="ChEBI" id="CHEBI:18420"/>
    </cofactor>
    <cofactor evidence="14 15">
        <name>Mn(2+)</name>
        <dbReference type="ChEBI" id="CHEBI:29035"/>
    </cofactor>
    <text evidence="14 15">Binds 2 divalent metal cations per subunit. Magnesium or manganese.</text>
</comment>
<evidence type="ECO:0000256" key="1">
    <source>
        <dbReference type="ARBA" id="ARBA00000141"/>
    </source>
</evidence>